<name>A0ACB6QR53_9PLEO</name>
<dbReference type="Proteomes" id="UP000799755">
    <property type="component" value="Unassembled WGS sequence"/>
</dbReference>
<protein>
    <submittedName>
        <fullName evidence="1">Uncharacterized protein</fullName>
    </submittedName>
</protein>
<dbReference type="EMBL" id="MU003515">
    <property type="protein sequence ID" value="KAF2468562.1"/>
    <property type="molecule type" value="Genomic_DNA"/>
</dbReference>
<gene>
    <name evidence="1" type="ORF">BDR25DRAFT_316035</name>
</gene>
<proteinExistence type="predicted"/>
<keyword evidence="2" id="KW-1185">Reference proteome</keyword>
<reference evidence="1" key="1">
    <citation type="journal article" date="2020" name="Stud. Mycol.">
        <title>101 Dothideomycetes genomes: a test case for predicting lifestyles and emergence of pathogens.</title>
        <authorList>
            <person name="Haridas S."/>
            <person name="Albert R."/>
            <person name="Binder M."/>
            <person name="Bloem J."/>
            <person name="Labutti K."/>
            <person name="Salamov A."/>
            <person name="Andreopoulos B."/>
            <person name="Baker S."/>
            <person name="Barry K."/>
            <person name="Bills G."/>
            <person name="Bluhm B."/>
            <person name="Cannon C."/>
            <person name="Castanera R."/>
            <person name="Culley D."/>
            <person name="Daum C."/>
            <person name="Ezra D."/>
            <person name="Gonzalez J."/>
            <person name="Henrissat B."/>
            <person name="Kuo A."/>
            <person name="Liang C."/>
            <person name="Lipzen A."/>
            <person name="Lutzoni F."/>
            <person name="Magnuson J."/>
            <person name="Mondo S."/>
            <person name="Nolan M."/>
            <person name="Ohm R."/>
            <person name="Pangilinan J."/>
            <person name="Park H.-J."/>
            <person name="Ramirez L."/>
            <person name="Alfaro M."/>
            <person name="Sun H."/>
            <person name="Tritt A."/>
            <person name="Yoshinaga Y."/>
            <person name="Zwiers L.-H."/>
            <person name="Turgeon B."/>
            <person name="Goodwin S."/>
            <person name="Spatafora J."/>
            <person name="Crous P."/>
            <person name="Grigoriev I."/>
        </authorList>
    </citation>
    <scope>NUCLEOTIDE SEQUENCE</scope>
    <source>
        <strain evidence="1">ATCC 200398</strain>
    </source>
</reference>
<sequence length="134" mass="13956">MLVSLGSAMLVSLGSAMLVSLGSAGHVRAVIAATEVNKLFCPLSFFSLNKAKRAACLRAAALRGRVACKPAPTTPRRPAPAPAGARSPARPPLPAGLPLRYSSRHSCLPLPPVTVVYMRRFVAALIAEDKQAAS</sequence>
<evidence type="ECO:0000313" key="1">
    <source>
        <dbReference type="EMBL" id="KAF2468562.1"/>
    </source>
</evidence>
<accession>A0ACB6QR53</accession>
<evidence type="ECO:0000313" key="2">
    <source>
        <dbReference type="Proteomes" id="UP000799755"/>
    </source>
</evidence>
<organism evidence="1 2">
    <name type="scientific">Lindgomyces ingoldianus</name>
    <dbReference type="NCBI Taxonomy" id="673940"/>
    <lineage>
        <taxon>Eukaryota</taxon>
        <taxon>Fungi</taxon>
        <taxon>Dikarya</taxon>
        <taxon>Ascomycota</taxon>
        <taxon>Pezizomycotina</taxon>
        <taxon>Dothideomycetes</taxon>
        <taxon>Pleosporomycetidae</taxon>
        <taxon>Pleosporales</taxon>
        <taxon>Lindgomycetaceae</taxon>
        <taxon>Lindgomyces</taxon>
    </lineage>
</organism>
<comment type="caution">
    <text evidence="1">The sequence shown here is derived from an EMBL/GenBank/DDBJ whole genome shotgun (WGS) entry which is preliminary data.</text>
</comment>